<accession>A0A8H6V990</accession>
<reference evidence="2" key="1">
    <citation type="submission" date="2020-06" db="EMBL/GenBank/DDBJ databases">
        <title>Draft genome sequences of strains closely related to Aspergillus parafelis and Aspergillus hiratsukae.</title>
        <authorList>
            <person name="Dos Santos R.A.C."/>
            <person name="Rivero-Menendez O."/>
            <person name="Steenwyk J.L."/>
            <person name="Mead M.E."/>
            <person name="Goldman G.H."/>
            <person name="Alastruey-Izquierdo A."/>
            <person name="Rokas A."/>
        </authorList>
    </citation>
    <scope>NUCLEOTIDE SEQUENCE</scope>
    <source>
        <strain evidence="2">CNM-CM7691</strain>
    </source>
</reference>
<comment type="caution">
    <text evidence="2">The sequence shown here is derived from an EMBL/GenBank/DDBJ whole genome shotgun (WGS) entry which is preliminary data.</text>
</comment>
<dbReference type="AlphaFoldDB" id="A0A8H6V990"/>
<dbReference type="PROSITE" id="PS51257">
    <property type="entry name" value="PROKAR_LIPOPROTEIN"/>
    <property type="match status" value="1"/>
</dbReference>
<protein>
    <submittedName>
        <fullName evidence="2">Uncharacterized protein</fullName>
    </submittedName>
</protein>
<feature type="compositionally biased region" description="Basic residues" evidence="1">
    <location>
        <begin position="1"/>
        <end position="11"/>
    </location>
</feature>
<keyword evidence="3" id="KW-1185">Reference proteome</keyword>
<dbReference type="EMBL" id="JACBAG010001879">
    <property type="protein sequence ID" value="KAF7178535.1"/>
    <property type="molecule type" value="Genomic_DNA"/>
</dbReference>
<gene>
    <name evidence="2" type="ORF">CNMCM7691_007234</name>
</gene>
<evidence type="ECO:0000313" key="2">
    <source>
        <dbReference type="EMBL" id="KAF7178535.1"/>
    </source>
</evidence>
<organism evidence="2 3">
    <name type="scientific">Aspergillus felis</name>
    <dbReference type="NCBI Taxonomy" id="1287682"/>
    <lineage>
        <taxon>Eukaryota</taxon>
        <taxon>Fungi</taxon>
        <taxon>Dikarya</taxon>
        <taxon>Ascomycota</taxon>
        <taxon>Pezizomycotina</taxon>
        <taxon>Eurotiomycetes</taxon>
        <taxon>Eurotiomycetidae</taxon>
        <taxon>Eurotiales</taxon>
        <taxon>Aspergillaceae</taxon>
        <taxon>Aspergillus</taxon>
        <taxon>Aspergillus subgen. Fumigati</taxon>
    </lineage>
</organism>
<dbReference type="Proteomes" id="UP000641853">
    <property type="component" value="Unassembled WGS sequence"/>
</dbReference>
<evidence type="ECO:0000256" key="1">
    <source>
        <dbReference type="SAM" id="MobiDB-lite"/>
    </source>
</evidence>
<feature type="region of interest" description="Disordered" evidence="1">
    <location>
        <begin position="1"/>
        <end position="22"/>
    </location>
</feature>
<proteinExistence type="predicted"/>
<name>A0A8H6V990_9EURO</name>
<evidence type="ECO:0000313" key="3">
    <source>
        <dbReference type="Proteomes" id="UP000641853"/>
    </source>
</evidence>
<sequence>MPESKARRHLGPRFGEASPSPVQATASAAASCSDFSSHSYTMPDFRHPPDDKKCLYRYHSGVIQLNVARLDSNSKAPWAVLTNKSIDSGENAQQQNPALIKCGIICALHPTLSGNEGLSWTLNRLRMKYINGVDIVSAGSQFCMSYTIISCILPHLYPTASCSKTTSELDKSWGVYDAVITLLQVHFHHCKEIMLVLWANPDLSLSRQQTEQERDAIMAQLEKVLCRADELYRTLAQQGCNFSIFPSPVAFELYLDRAKETGGVFEEGNWDLNRGAESRVWRSVELGTSKDEISSSTSTDGKPGYWIRISFFDWVGWERKDMRFV</sequence>